<dbReference type="InterPro" id="IPR034586">
    <property type="entry name" value="Bfa1/Byr4"/>
</dbReference>
<feature type="region of interest" description="Disordered" evidence="1">
    <location>
        <begin position="176"/>
        <end position="236"/>
    </location>
</feature>
<feature type="region of interest" description="Disordered" evidence="1">
    <location>
        <begin position="491"/>
        <end position="677"/>
    </location>
</feature>
<feature type="compositionally biased region" description="Polar residues" evidence="1">
    <location>
        <begin position="406"/>
        <end position="424"/>
    </location>
</feature>
<protein>
    <submittedName>
        <fullName evidence="2">Uncharacterized protein</fullName>
    </submittedName>
</protein>
<evidence type="ECO:0000313" key="3">
    <source>
        <dbReference type="Proteomes" id="UP000077266"/>
    </source>
</evidence>
<feature type="region of interest" description="Disordered" evidence="1">
    <location>
        <begin position="93"/>
        <end position="153"/>
    </location>
</feature>
<dbReference type="STRING" id="1314781.A0A165PRJ8"/>
<dbReference type="InParanoid" id="A0A165PRJ8"/>
<feature type="region of interest" description="Disordered" evidence="1">
    <location>
        <begin position="804"/>
        <end position="847"/>
    </location>
</feature>
<feature type="region of interest" description="Disordered" evidence="1">
    <location>
        <begin position="283"/>
        <end position="460"/>
    </location>
</feature>
<feature type="compositionally biased region" description="Acidic residues" evidence="1">
    <location>
        <begin position="217"/>
        <end position="227"/>
    </location>
</feature>
<gene>
    <name evidence="2" type="ORF">EXIGLDRAFT_829104</name>
</gene>
<feature type="compositionally biased region" description="Polar residues" evidence="1">
    <location>
        <begin position="204"/>
        <end position="215"/>
    </location>
</feature>
<dbReference type="PANTHER" id="PTHR35140">
    <property type="entry name" value="MITOTIC CHECK POINT PROTEIN BFA1"/>
    <property type="match status" value="1"/>
</dbReference>
<sequence>MTAVPAPTAVAHREEWLDDDFDIPDGHAITAPSDAESDKDDDDLDEDWDAEMDLGHTGGARAAFNAPAPRALPTTKSGFIPFAAMSAIHPPNAVLIQPAPDDDSPDDLDLDEGVSTIKLSSGPTLPPPPPRTPSPRKAAADFADDDDVESDFALPSDLSQLSLRALPLHHPNKAVLEWGDKDHTSSSTSSSDAYSTLGLGPAASPSSFGTSASQPETETEDDDDEGMLDGLIVPTGLFDSGKGGKELARLLELKKKMPILDERVKVVSPDGEDDFEIGLVIDDDMDLSPSRFMTQQKKQTTTIGRPKSVPPRSSQPGRPPSRLRTEVSQATLSRPQTAQETTRVRNTRSPTFVRPRPPSRTQTAVPSTSTKRSDPPPVSSSSSLHPPRSQTSAGLRSQKSHGVLQPSASSRPTLTRKASLSTLLDKNGETSGSSASSIRARSDLASPMLPKSASHMTLGHAARYEAPTAASRARLQAGNFSSSSRLYAPEYIVPPTRPSTPSSNPAALRLTMPTASSRLKARPAISSIFSPTSATTPRERTSPPQVHQRTSTSPLPRRESGSGSDRPARAQPAPAAAKMLRKPKRMRTYGDGTELDGIEDLPTDRDKERRFRVAPKPGSTRAPPPPPLARSPPKDQSTIGRRAGSSVSSQDTAKPFTGSVRQKFRAPDSPTRRRRAGTVTNLGRRKPTLIRNLGGASAPKVVGDMKWNPQTLRWEGNEQVLRDFDAATGTSTRPALITHLTGSSIGSPVSSFAGGARIVGNMIFDPTRMCWISRLPPEEDEPDVFADMADDEDDDWEEKGGTIRASAQQGAGGSTAPQTPARTSIREETPSPAASSRHSRAFSDTSESNFLDTPIAVDAVDERLVEATRAAEQRHRAEMKGWLIPLPATAVPRASRMLTPQLDSEPDRSYLFEIRAVATKNYEGT</sequence>
<feature type="compositionally biased region" description="Polar residues" evidence="1">
    <location>
        <begin position="326"/>
        <end position="341"/>
    </location>
</feature>
<feature type="compositionally biased region" description="Polar residues" evidence="1">
    <location>
        <begin position="635"/>
        <end position="652"/>
    </location>
</feature>
<feature type="compositionally biased region" description="Low complexity" evidence="1">
    <location>
        <begin position="379"/>
        <end position="392"/>
    </location>
</feature>
<evidence type="ECO:0000313" key="2">
    <source>
        <dbReference type="EMBL" id="KZW02569.1"/>
    </source>
</evidence>
<feature type="compositionally biased region" description="Low complexity" evidence="1">
    <location>
        <begin position="310"/>
        <end position="322"/>
    </location>
</feature>
<feature type="compositionally biased region" description="Low complexity" evidence="1">
    <location>
        <begin position="431"/>
        <end position="446"/>
    </location>
</feature>
<evidence type="ECO:0000256" key="1">
    <source>
        <dbReference type="SAM" id="MobiDB-lite"/>
    </source>
</evidence>
<dbReference type="AlphaFoldDB" id="A0A165PRJ8"/>
<feature type="compositionally biased region" description="Polar residues" evidence="1">
    <location>
        <begin position="291"/>
        <end position="303"/>
    </location>
</feature>
<dbReference type="GO" id="GO:1990334">
    <property type="term" value="C:Bfa1-Bub2 complex"/>
    <property type="evidence" value="ECO:0007669"/>
    <property type="project" value="InterPro"/>
</dbReference>
<feature type="region of interest" description="Disordered" evidence="1">
    <location>
        <begin position="1"/>
        <end position="53"/>
    </location>
</feature>
<dbReference type="Proteomes" id="UP000077266">
    <property type="component" value="Unassembled WGS sequence"/>
</dbReference>
<accession>A0A165PRJ8</accession>
<dbReference type="EMBL" id="KV425887">
    <property type="protein sequence ID" value="KZW02569.1"/>
    <property type="molecule type" value="Genomic_DNA"/>
</dbReference>
<reference evidence="2 3" key="1">
    <citation type="journal article" date="2016" name="Mol. Biol. Evol.">
        <title>Comparative Genomics of Early-Diverging Mushroom-Forming Fungi Provides Insights into the Origins of Lignocellulose Decay Capabilities.</title>
        <authorList>
            <person name="Nagy L.G."/>
            <person name="Riley R."/>
            <person name="Tritt A."/>
            <person name="Adam C."/>
            <person name="Daum C."/>
            <person name="Floudas D."/>
            <person name="Sun H."/>
            <person name="Yadav J.S."/>
            <person name="Pangilinan J."/>
            <person name="Larsson K.H."/>
            <person name="Matsuura K."/>
            <person name="Barry K."/>
            <person name="Labutti K."/>
            <person name="Kuo R."/>
            <person name="Ohm R.A."/>
            <person name="Bhattacharya S.S."/>
            <person name="Shirouzu T."/>
            <person name="Yoshinaga Y."/>
            <person name="Martin F.M."/>
            <person name="Grigoriev I.V."/>
            <person name="Hibbett D.S."/>
        </authorList>
    </citation>
    <scope>NUCLEOTIDE SEQUENCE [LARGE SCALE GENOMIC DNA]</scope>
    <source>
        <strain evidence="2 3">HHB12029</strain>
    </source>
</reference>
<dbReference type="GO" id="GO:0044732">
    <property type="term" value="C:mitotic spindle pole body"/>
    <property type="evidence" value="ECO:0007669"/>
    <property type="project" value="TreeGrafter"/>
</dbReference>
<feature type="compositionally biased region" description="Polar residues" evidence="1">
    <location>
        <begin position="359"/>
        <end position="370"/>
    </location>
</feature>
<feature type="compositionally biased region" description="Polar residues" evidence="1">
    <location>
        <begin position="527"/>
        <end position="554"/>
    </location>
</feature>
<dbReference type="OrthoDB" id="19159at2759"/>
<name>A0A165PRJ8_EXIGL</name>
<feature type="compositionally biased region" description="Pro residues" evidence="1">
    <location>
        <begin position="124"/>
        <end position="133"/>
    </location>
</feature>
<feature type="compositionally biased region" description="Basic and acidic residues" evidence="1">
    <location>
        <begin position="602"/>
        <end position="611"/>
    </location>
</feature>
<feature type="compositionally biased region" description="Acidic residues" evidence="1">
    <location>
        <begin position="35"/>
        <end position="52"/>
    </location>
</feature>
<dbReference type="PANTHER" id="PTHR35140:SF1">
    <property type="entry name" value="MITOTIC CHECK POINT PROTEIN BFA1"/>
    <property type="match status" value="1"/>
</dbReference>
<organism evidence="2 3">
    <name type="scientific">Exidia glandulosa HHB12029</name>
    <dbReference type="NCBI Taxonomy" id="1314781"/>
    <lineage>
        <taxon>Eukaryota</taxon>
        <taxon>Fungi</taxon>
        <taxon>Dikarya</taxon>
        <taxon>Basidiomycota</taxon>
        <taxon>Agaricomycotina</taxon>
        <taxon>Agaricomycetes</taxon>
        <taxon>Auriculariales</taxon>
        <taxon>Exidiaceae</taxon>
        <taxon>Exidia</taxon>
    </lineage>
</organism>
<proteinExistence type="predicted"/>
<dbReference type="GO" id="GO:0001100">
    <property type="term" value="P:negative regulation of exit from mitosis"/>
    <property type="evidence" value="ECO:0007669"/>
    <property type="project" value="InterPro"/>
</dbReference>
<keyword evidence="3" id="KW-1185">Reference proteome</keyword>
<feature type="compositionally biased region" description="Acidic residues" evidence="1">
    <location>
        <begin position="100"/>
        <end position="112"/>
    </location>
</feature>
<dbReference type="GO" id="GO:0005096">
    <property type="term" value="F:GTPase activator activity"/>
    <property type="evidence" value="ECO:0007669"/>
    <property type="project" value="InterPro"/>
</dbReference>